<keyword evidence="3" id="KW-1185">Reference proteome</keyword>
<organism evidence="2 3">
    <name type="scientific">Hathewaya limosa</name>
    <name type="common">Clostridium limosum</name>
    <dbReference type="NCBI Taxonomy" id="1536"/>
    <lineage>
        <taxon>Bacteria</taxon>
        <taxon>Bacillati</taxon>
        <taxon>Bacillota</taxon>
        <taxon>Clostridia</taxon>
        <taxon>Eubacteriales</taxon>
        <taxon>Clostridiaceae</taxon>
        <taxon>Hathewaya</taxon>
    </lineage>
</organism>
<feature type="transmembrane region" description="Helical" evidence="1">
    <location>
        <begin position="196"/>
        <end position="219"/>
    </location>
</feature>
<dbReference type="Proteomes" id="UP001224418">
    <property type="component" value="Unassembled WGS sequence"/>
</dbReference>
<feature type="transmembrane region" description="Helical" evidence="1">
    <location>
        <begin position="231"/>
        <end position="248"/>
    </location>
</feature>
<feature type="transmembrane region" description="Helical" evidence="1">
    <location>
        <begin position="76"/>
        <end position="93"/>
    </location>
</feature>
<evidence type="ECO:0000313" key="3">
    <source>
        <dbReference type="Proteomes" id="UP001224418"/>
    </source>
</evidence>
<feature type="transmembrane region" description="Helical" evidence="1">
    <location>
        <begin position="12"/>
        <end position="45"/>
    </location>
</feature>
<reference evidence="2 3" key="1">
    <citation type="submission" date="2023-07" db="EMBL/GenBank/DDBJ databases">
        <title>Genomic Encyclopedia of Type Strains, Phase IV (KMG-IV): sequencing the most valuable type-strain genomes for metagenomic binning, comparative biology and taxonomic classification.</title>
        <authorList>
            <person name="Goeker M."/>
        </authorList>
    </citation>
    <scope>NUCLEOTIDE SEQUENCE [LARGE SCALE GENOMIC DNA]</scope>
    <source>
        <strain evidence="2 3">DSM 1400</strain>
    </source>
</reference>
<feature type="transmembrane region" description="Helical" evidence="1">
    <location>
        <begin position="268"/>
        <end position="298"/>
    </location>
</feature>
<proteinExistence type="predicted"/>
<name>A0ABU0JUP3_HATLI</name>
<evidence type="ECO:0008006" key="4">
    <source>
        <dbReference type="Google" id="ProtNLM"/>
    </source>
</evidence>
<protein>
    <recommendedName>
        <fullName evidence="4">DUF2232 domain-containing protein</fullName>
    </recommendedName>
</protein>
<evidence type="ECO:0000313" key="2">
    <source>
        <dbReference type="EMBL" id="MDQ0480827.1"/>
    </source>
</evidence>
<comment type="caution">
    <text evidence="2">The sequence shown here is derived from an EMBL/GenBank/DDBJ whole genome shotgun (WGS) entry which is preliminary data.</text>
</comment>
<keyword evidence="1" id="KW-0472">Membrane</keyword>
<evidence type="ECO:0000256" key="1">
    <source>
        <dbReference type="SAM" id="Phobius"/>
    </source>
</evidence>
<keyword evidence="1" id="KW-0812">Transmembrane</keyword>
<dbReference type="Pfam" id="PF09991">
    <property type="entry name" value="DUF2232"/>
    <property type="match status" value="1"/>
</dbReference>
<feature type="transmembrane region" description="Helical" evidence="1">
    <location>
        <begin position="51"/>
        <end position="69"/>
    </location>
</feature>
<dbReference type="EMBL" id="JAUSWN010000029">
    <property type="protein sequence ID" value="MDQ0480827.1"/>
    <property type="molecule type" value="Genomic_DNA"/>
</dbReference>
<dbReference type="InterPro" id="IPR018710">
    <property type="entry name" value="DUF2232"/>
</dbReference>
<feature type="transmembrane region" description="Helical" evidence="1">
    <location>
        <begin position="148"/>
        <end position="172"/>
    </location>
</feature>
<accession>A0ABU0JUP3</accession>
<keyword evidence="1" id="KW-1133">Transmembrane helix</keyword>
<gene>
    <name evidence="2" type="ORF">QOZ93_002577</name>
</gene>
<feature type="transmembrane region" description="Helical" evidence="1">
    <location>
        <begin position="105"/>
        <end position="128"/>
    </location>
</feature>
<sequence length="320" mass="36687">MNTRKMTEAAMLSALFVVISLIAMSTGIAYSIYLDIIVPVFVAVIYLKCGFRYSVLSTIVSLIIIGFIIGNIGSAIWISQSILVGFACAILILKDTNIGDDIFYSSIFACFIMVIIDIYFSGLLGFSFMKEFEQYINMIPIDEQFREIMFYIFVAALPVGTIITTYIGTLFIGKKLRVLNKHAEYKYSILTKGKNYWSFICCSQKTINIGIMFLIFMEILGRFNYKLDHTYIKAITVSIEYIVLYSVIKDSYGFFSRYVYTKIKSRVLNLILGIAVIVLLIKMFKITTFVLIISNIFINKTFHMREKQIKALNYHMNEIL</sequence>
<dbReference type="RefSeq" id="WP_307357022.1">
    <property type="nucleotide sequence ID" value="NZ_BAAACJ010000051.1"/>
</dbReference>